<dbReference type="Proteomes" id="UP001627154">
    <property type="component" value="Unassembled WGS sequence"/>
</dbReference>
<proteinExistence type="predicted"/>
<evidence type="ECO:0000313" key="1">
    <source>
        <dbReference type="EMBL" id="KAL3396087.1"/>
    </source>
</evidence>
<sequence>MAPGYFVFRDFIRVDPLDWDRAIVRWLEDNGREDYKLWTDLDRLIENLNSDSPSIQVDLTWFDGSASEKFNRLSYSKRKYDV</sequence>
<dbReference type="EMBL" id="JBJJXI010000074">
    <property type="protein sequence ID" value="KAL3396087.1"/>
    <property type="molecule type" value="Genomic_DNA"/>
</dbReference>
<reference evidence="1 2" key="1">
    <citation type="journal article" date="2024" name="bioRxiv">
        <title>A reference genome for Trichogramma kaykai: A tiny desert-dwelling parasitoid wasp with competing sex-ratio distorters.</title>
        <authorList>
            <person name="Culotta J."/>
            <person name="Lindsey A.R."/>
        </authorList>
    </citation>
    <scope>NUCLEOTIDE SEQUENCE [LARGE SCALE GENOMIC DNA]</scope>
    <source>
        <strain evidence="1 2">KSX58</strain>
    </source>
</reference>
<name>A0ABD2WUB8_9HYME</name>
<organism evidence="1 2">
    <name type="scientific">Trichogramma kaykai</name>
    <dbReference type="NCBI Taxonomy" id="54128"/>
    <lineage>
        <taxon>Eukaryota</taxon>
        <taxon>Metazoa</taxon>
        <taxon>Ecdysozoa</taxon>
        <taxon>Arthropoda</taxon>
        <taxon>Hexapoda</taxon>
        <taxon>Insecta</taxon>
        <taxon>Pterygota</taxon>
        <taxon>Neoptera</taxon>
        <taxon>Endopterygota</taxon>
        <taxon>Hymenoptera</taxon>
        <taxon>Apocrita</taxon>
        <taxon>Proctotrupomorpha</taxon>
        <taxon>Chalcidoidea</taxon>
        <taxon>Trichogrammatidae</taxon>
        <taxon>Trichogramma</taxon>
    </lineage>
</organism>
<gene>
    <name evidence="1" type="ORF">TKK_009959</name>
</gene>
<protein>
    <submittedName>
        <fullName evidence="1">Uncharacterized protein</fullName>
    </submittedName>
</protein>
<comment type="caution">
    <text evidence="1">The sequence shown here is derived from an EMBL/GenBank/DDBJ whole genome shotgun (WGS) entry which is preliminary data.</text>
</comment>
<evidence type="ECO:0000313" key="2">
    <source>
        <dbReference type="Proteomes" id="UP001627154"/>
    </source>
</evidence>
<accession>A0ABD2WUB8</accession>
<dbReference type="AlphaFoldDB" id="A0ABD2WUB8"/>
<keyword evidence="2" id="KW-1185">Reference proteome</keyword>